<gene>
    <name evidence="6" type="ORF">GCM10009090_28740</name>
</gene>
<keyword evidence="4" id="KW-0804">Transcription</keyword>
<dbReference type="CDD" id="cd08451">
    <property type="entry name" value="PBP2_BudR"/>
    <property type="match status" value="1"/>
</dbReference>
<dbReference type="EMBL" id="BNBA01000025">
    <property type="protein sequence ID" value="GHH57500.1"/>
    <property type="molecule type" value="Genomic_DNA"/>
</dbReference>
<evidence type="ECO:0000259" key="5">
    <source>
        <dbReference type="PROSITE" id="PS50931"/>
    </source>
</evidence>
<evidence type="ECO:0000313" key="6">
    <source>
        <dbReference type="EMBL" id="GHH57500.1"/>
    </source>
</evidence>
<dbReference type="InterPro" id="IPR037410">
    <property type="entry name" value="BudR_PBP2"/>
</dbReference>
<evidence type="ECO:0000256" key="1">
    <source>
        <dbReference type="ARBA" id="ARBA00009437"/>
    </source>
</evidence>
<feature type="domain" description="HTH lysR-type" evidence="5">
    <location>
        <begin position="1"/>
        <end position="58"/>
    </location>
</feature>
<sequence length="298" mass="32077">MELRHVRYFLLVAEEANFTRAAERAGIGQPPLSQQIRALEREIGTPLFRRTPRGAELTEAGLAFLPEARALARQAEAAVEAARRGGQGLRGTLRVGFTASAAFVGAVPEAIRQFVAASPEVAVSLVEAETRALLERLSAGELDVALTRLGRIEPPGVAVTHLLDEPMAVAVSHAHPLARRKTVPLAALAEEPLVMFPREAGASLYDEIIATCWKAGLEPRIGQQAPQFSSALNLVAAGLGVTLVPASMAQVQSVGVRYLAIRGESPRVRLSLCVRPREGSLIVARFARMVRERCRPPR</sequence>
<dbReference type="Gene3D" id="3.40.190.10">
    <property type="entry name" value="Periplasmic binding protein-like II"/>
    <property type="match status" value="2"/>
</dbReference>
<dbReference type="PROSITE" id="PS50931">
    <property type="entry name" value="HTH_LYSR"/>
    <property type="match status" value="1"/>
</dbReference>
<dbReference type="GO" id="GO:0003677">
    <property type="term" value="F:DNA binding"/>
    <property type="evidence" value="ECO:0007669"/>
    <property type="project" value="UniProtKB-KW"/>
</dbReference>
<evidence type="ECO:0000256" key="3">
    <source>
        <dbReference type="ARBA" id="ARBA00023125"/>
    </source>
</evidence>
<dbReference type="AlphaFoldDB" id="A0A919F9W9"/>
<dbReference type="SUPFAM" id="SSF46785">
    <property type="entry name" value="Winged helix' DNA-binding domain"/>
    <property type="match status" value="1"/>
</dbReference>
<dbReference type="InterPro" id="IPR000847">
    <property type="entry name" value="LysR_HTH_N"/>
</dbReference>
<dbReference type="Pfam" id="PF00126">
    <property type="entry name" value="HTH_1"/>
    <property type="match status" value="1"/>
</dbReference>
<comment type="similarity">
    <text evidence="1">Belongs to the LysR transcriptional regulatory family.</text>
</comment>
<evidence type="ECO:0000256" key="4">
    <source>
        <dbReference type="ARBA" id="ARBA00023163"/>
    </source>
</evidence>
<keyword evidence="7" id="KW-1185">Reference proteome</keyword>
<keyword evidence="2" id="KW-0805">Transcription regulation</keyword>
<dbReference type="RefSeq" id="WP_140723111.1">
    <property type="nucleotide sequence ID" value="NZ_BNBA01000025.1"/>
</dbReference>
<keyword evidence="3" id="KW-0238">DNA-binding</keyword>
<organism evidence="6 7">
    <name type="scientific">Xanthomonas boreopolis</name>
    <dbReference type="NCBI Taxonomy" id="86183"/>
    <lineage>
        <taxon>Bacteria</taxon>
        <taxon>Pseudomonadati</taxon>
        <taxon>Pseudomonadota</taxon>
        <taxon>Gammaproteobacteria</taxon>
        <taxon>Lysobacterales</taxon>
        <taxon>Lysobacteraceae</taxon>
        <taxon>Xanthomonas</taxon>
    </lineage>
</organism>
<dbReference type="PRINTS" id="PR00039">
    <property type="entry name" value="HTHLYSR"/>
</dbReference>
<evidence type="ECO:0000313" key="7">
    <source>
        <dbReference type="Proteomes" id="UP000623958"/>
    </source>
</evidence>
<dbReference type="InterPro" id="IPR036390">
    <property type="entry name" value="WH_DNA-bd_sf"/>
</dbReference>
<dbReference type="Gene3D" id="1.10.10.10">
    <property type="entry name" value="Winged helix-like DNA-binding domain superfamily/Winged helix DNA-binding domain"/>
    <property type="match status" value="1"/>
</dbReference>
<dbReference type="InterPro" id="IPR036388">
    <property type="entry name" value="WH-like_DNA-bd_sf"/>
</dbReference>
<evidence type="ECO:0000256" key="2">
    <source>
        <dbReference type="ARBA" id="ARBA00023015"/>
    </source>
</evidence>
<proteinExistence type="inferred from homology"/>
<dbReference type="Proteomes" id="UP000623958">
    <property type="component" value="Unassembled WGS sequence"/>
</dbReference>
<dbReference type="PANTHER" id="PTHR30346">
    <property type="entry name" value="TRANSCRIPTIONAL DUAL REGULATOR HCAR-RELATED"/>
    <property type="match status" value="1"/>
</dbReference>
<comment type="caution">
    <text evidence="6">The sequence shown here is derived from an EMBL/GenBank/DDBJ whole genome shotgun (WGS) entry which is preliminary data.</text>
</comment>
<protein>
    <submittedName>
        <fullName evidence="6">LysR family transcriptional regulator</fullName>
    </submittedName>
</protein>
<reference evidence="6" key="1">
    <citation type="journal article" date="2014" name="Int. J. Syst. Evol. Microbiol.">
        <title>Complete genome sequence of Corynebacterium casei LMG S-19264T (=DSM 44701T), isolated from a smear-ripened cheese.</title>
        <authorList>
            <consortium name="US DOE Joint Genome Institute (JGI-PGF)"/>
            <person name="Walter F."/>
            <person name="Albersmeier A."/>
            <person name="Kalinowski J."/>
            <person name="Ruckert C."/>
        </authorList>
    </citation>
    <scope>NUCLEOTIDE SEQUENCE</scope>
    <source>
        <strain evidence="6">JCM 13306</strain>
    </source>
</reference>
<dbReference type="FunFam" id="1.10.10.10:FF:000001">
    <property type="entry name" value="LysR family transcriptional regulator"/>
    <property type="match status" value="1"/>
</dbReference>
<dbReference type="InterPro" id="IPR005119">
    <property type="entry name" value="LysR_subst-bd"/>
</dbReference>
<accession>A0A919F9W9</accession>
<dbReference type="GO" id="GO:0032993">
    <property type="term" value="C:protein-DNA complex"/>
    <property type="evidence" value="ECO:0007669"/>
    <property type="project" value="TreeGrafter"/>
</dbReference>
<dbReference type="GO" id="GO:0003700">
    <property type="term" value="F:DNA-binding transcription factor activity"/>
    <property type="evidence" value="ECO:0007669"/>
    <property type="project" value="InterPro"/>
</dbReference>
<name>A0A919F9W9_9XANT</name>
<reference evidence="6" key="2">
    <citation type="submission" date="2020-09" db="EMBL/GenBank/DDBJ databases">
        <authorList>
            <person name="Sun Q."/>
            <person name="Ohkuma M."/>
        </authorList>
    </citation>
    <scope>NUCLEOTIDE SEQUENCE</scope>
    <source>
        <strain evidence="6">JCM 13306</strain>
    </source>
</reference>
<dbReference type="PANTHER" id="PTHR30346:SF30">
    <property type="entry name" value="SMALL NEUTRAL PROTEASE REGULATORY PROTEIN"/>
    <property type="match status" value="1"/>
</dbReference>
<dbReference type="Pfam" id="PF03466">
    <property type="entry name" value="LysR_substrate"/>
    <property type="match status" value="1"/>
</dbReference>
<dbReference type="SUPFAM" id="SSF53850">
    <property type="entry name" value="Periplasmic binding protein-like II"/>
    <property type="match status" value="1"/>
</dbReference>